<name>A0A365XV10_9BACT</name>
<dbReference type="SMART" id="SM00387">
    <property type="entry name" value="HATPase_c"/>
    <property type="match status" value="1"/>
</dbReference>
<dbReference type="EC" id="2.7.13.3" evidence="2"/>
<comment type="catalytic activity">
    <reaction evidence="1">
        <text>ATP + protein L-histidine = ADP + protein N-phospho-L-histidine.</text>
        <dbReference type="EC" id="2.7.13.3"/>
    </reaction>
</comment>
<feature type="modified residue" description="4-aspartylphosphate" evidence="6">
    <location>
        <position position="530"/>
    </location>
</feature>
<dbReference type="PRINTS" id="PR00344">
    <property type="entry name" value="BCTRLSENSOR"/>
</dbReference>
<dbReference type="InterPro" id="IPR005467">
    <property type="entry name" value="His_kinase_dom"/>
</dbReference>
<keyword evidence="4" id="KW-0808">Transferase</keyword>
<dbReference type="RefSeq" id="WP_113618958.1">
    <property type="nucleotide sequence ID" value="NZ_QFFJ01000002.1"/>
</dbReference>
<feature type="transmembrane region" description="Helical" evidence="7">
    <location>
        <begin position="31"/>
        <end position="52"/>
    </location>
</feature>
<dbReference type="Gene3D" id="3.40.50.2300">
    <property type="match status" value="1"/>
</dbReference>
<keyword evidence="5" id="KW-0418">Kinase</keyword>
<protein>
    <recommendedName>
        <fullName evidence="2">histidine kinase</fullName>
        <ecNumber evidence="2">2.7.13.3</ecNumber>
    </recommendedName>
</protein>
<keyword evidence="7" id="KW-0472">Membrane</keyword>
<dbReference type="InterPro" id="IPR036890">
    <property type="entry name" value="HATPase_C_sf"/>
</dbReference>
<keyword evidence="3 6" id="KW-0597">Phosphoprotein</keyword>
<dbReference type="SUPFAM" id="SSF55874">
    <property type="entry name" value="ATPase domain of HSP90 chaperone/DNA topoisomerase II/histidine kinase"/>
    <property type="match status" value="1"/>
</dbReference>
<dbReference type="OrthoDB" id="636661at2"/>
<dbReference type="InterPro" id="IPR001789">
    <property type="entry name" value="Sig_transdc_resp-reg_receiver"/>
</dbReference>
<comment type="caution">
    <text evidence="10">The sequence shown here is derived from an EMBL/GenBank/DDBJ whole genome shotgun (WGS) entry which is preliminary data.</text>
</comment>
<evidence type="ECO:0000313" key="11">
    <source>
        <dbReference type="Proteomes" id="UP000253410"/>
    </source>
</evidence>
<feature type="transmembrane region" description="Helical" evidence="7">
    <location>
        <begin position="165"/>
        <end position="188"/>
    </location>
</feature>
<evidence type="ECO:0000256" key="7">
    <source>
        <dbReference type="SAM" id="Phobius"/>
    </source>
</evidence>
<evidence type="ECO:0000313" key="10">
    <source>
        <dbReference type="EMBL" id="RBL90207.1"/>
    </source>
</evidence>
<dbReference type="PROSITE" id="PS50110">
    <property type="entry name" value="RESPONSE_REGULATORY"/>
    <property type="match status" value="1"/>
</dbReference>
<feature type="transmembrane region" description="Helical" evidence="7">
    <location>
        <begin position="58"/>
        <end position="75"/>
    </location>
</feature>
<feature type="transmembrane region" description="Helical" evidence="7">
    <location>
        <begin position="82"/>
        <end position="102"/>
    </location>
</feature>
<dbReference type="SUPFAM" id="SSF47384">
    <property type="entry name" value="Homodimeric domain of signal transducing histidine kinase"/>
    <property type="match status" value="1"/>
</dbReference>
<dbReference type="EMBL" id="QFFJ01000002">
    <property type="protein sequence ID" value="RBL90207.1"/>
    <property type="molecule type" value="Genomic_DNA"/>
</dbReference>
<feature type="transmembrane region" description="Helical" evidence="7">
    <location>
        <begin position="114"/>
        <end position="144"/>
    </location>
</feature>
<sequence>MKEITVLFKALLHLGNSNLYEKEENHRISKINIITALLILLSLGLGSAYWILSGYFSIFVATVIESVVFFGVLYLNKKKKHVAAGITLQMIINLAIIYYGLILSAAVDPIWLTLFLLICCLSFIKVGAAQTYCLVISAVSLLFLELNRSMHFVPPLDFSPAMLNFIYYCTAFTVLTLTSVSLVSLVHYNAKLFRTISQRNHQLTALNRELHAANTRLEQQVKERTANLEKAVTAKNIYVRELTHELRTPLNAIYSIAQLKLLSGKDKGQSEKKIDEDLFIACRNLQSLINNTQDKCKLETGNFDEVKKESILLFSWITNIVNIYQYFANEKRVKIELEVQPNFPSAILEDSIKLTKIVNNILVNAIKFTRSNTSIFLRIYRDDTHWYVAVKDQGAGISPDRISTLFKEFTRTTINFAEGSGLGLNITNHLVKILGGTIQVRSIMEEGTEFVVTLPLVPFTGEVKSATIELRENNLISFEGKKILVVEDDIMTQRYLSLLLSKRGFSIMHADNGPEAINKAFNQPDIIILDMSLPGKSGKDVLIELKSNPTLKNIPVIAASADTDETNIQEILLEGACDYMIKPIDFNILIDVLVKNLLTGAIVKN</sequence>
<dbReference type="Pfam" id="PF02518">
    <property type="entry name" value="HATPase_c"/>
    <property type="match status" value="1"/>
</dbReference>
<accession>A0A365XV10</accession>
<feature type="domain" description="Response regulatory" evidence="9">
    <location>
        <begin position="482"/>
        <end position="597"/>
    </location>
</feature>
<dbReference type="GO" id="GO:0005886">
    <property type="term" value="C:plasma membrane"/>
    <property type="evidence" value="ECO:0007669"/>
    <property type="project" value="TreeGrafter"/>
</dbReference>
<dbReference type="GO" id="GO:0000155">
    <property type="term" value="F:phosphorelay sensor kinase activity"/>
    <property type="evidence" value="ECO:0007669"/>
    <property type="project" value="InterPro"/>
</dbReference>
<dbReference type="InterPro" id="IPR004358">
    <property type="entry name" value="Sig_transdc_His_kin-like_C"/>
</dbReference>
<dbReference type="SMART" id="SM00448">
    <property type="entry name" value="REC"/>
    <property type="match status" value="1"/>
</dbReference>
<dbReference type="SUPFAM" id="SSF52172">
    <property type="entry name" value="CheY-like"/>
    <property type="match status" value="1"/>
</dbReference>
<dbReference type="InterPro" id="IPR003661">
    <property type="entry name" value="HisK_dim/P_dom"/>
</dbReference>
<dbReference type="Gene3D" id="1.10.287.130">
    <property type="match status" value="1"/>
</dbReference>
<organism evidence="10 11">
    <name type="scientific">Chitinophaga flava</name>
    <dbReference type="NCBI Taxonomy" id="2259036"/>
    <lineage>
        <taxon>Bacteria</taxon>
        <taxon>Pseudomonadati</taxon>
        <taxon>Bacteroidota</taxon>
        <taxon>Chitinophagia</taxon>
        <taxon>Chitinophagales</taxon>
        <taxon>Chitinophagaceae</taxon>
        <taxon>Chitinophaga</taxon>
    </lineage>
</organism>
<dbReference type="Proteomes" id="UP000253410">
    <property type="component" value="Unassembled WGS sequence"/>
</dbReference>
<dbReference type="InterPro" id="IPR011006">
    <property type="entry name" value="CheY-like_superfamily"/>
</dbReference>
<dbReference type="CDD" id="cd00082">
    <property type="entry name" value="HisKA"/>
    <property type="match status" value="1"/>
</dbReference>
<evidence type="ECO:0000256" key="2">
    <source>
        <dbReference type="ARBA" id="ARBA00012438"/>
    </source>
</evidence>
<keyword evidence="7" id="KW-0812">Transmembrane</keyword>
<feature type="domain" description="Histidine kinase" evidence="8">
    <location>
        <begin position="241"/>
        <end position="458"/>
    </location>
</feature>
<dbReference type="InterPro" id="IPR003594">
    <property type="entry name" value="HATPase_dom"/>
</dbReference>
<dbReference type="PROSITE" id="PS50109">
    <property type="entry name" value="HIS_KIN"/>
    <property type="match status" value="1"/>
</dbReference>
<evidence type="ECO:0000256" key="3">
    <source>
        <dbReference type="ARBA" id="ARBA00022553"/>
    </source>
</evidence>
<reference evidence="10 11" key="1">
    <citation type="submission" date="2018-05" db="EMBL/GenBank/DDBJ databases">
        <title>Chitinophaga sp. K3CV102501T nov., isolated from isolated from a monsoon evergreen broad-leaved forest soil.</title>
        <authorList>
            <person name="Lv Y."/>
        </authorList>
    </citation>
    <scope>NUCLEOTIDE SEQUENCE [LARGE SCALE GENOMIC DNA]</scope>
    <source>
        <strain evidence="10 11">GDMCC 1.1325</strain>
    </source>
</reference>
<proteinExistence type="predicted"/>
<dbReference type="Pfam" id="PF00072">
    <property type="entry name" value="Response_reg"/>
    <property type="match status" value="1"/>
</dbReference>
<keyword evidence="7" id="KW-1133">Transmembrane helix</keyword>
<evidence type="ECO:0000256" key="6">
    <source>
        <dbReference type="PROSITE-ProRule" id="PRU00169"/>
    </source>
</evidence>
<dbReference type="AlphaFoldDB" id="A0A365XV10"/>
<dbReference type="PANTHER" id="PTHR43047:SF72">
    <property type="entry name" value="OSMOSENSING HISTIDINE PROTEIN KINASE SLN1"/>
    <property type="match status" value="1"/>
</dbReference>
<evidence type="ECO:0000256" key="1">
    <source>
        <dbReference type="ARBA" id="ARBA00000085"/>
    </source>
</evidence>
<dbReference type="GO" id="GO:0009927">
    <property type="term" value="F:histidine phosphotransfer kinase activity"/>
    <property type="evidence" value="ECO:0007669"/>
    <property type="project" value="TreeGrafter"/>
</dbReference>
<gene>
    <name evidence="10" type="ORF">DF182_27460</name>
</gene>
<dbReference type="PANTHER" id="PTHR43047">
    <property type="entry name" value="TWO-COMPONENT HISTIDINE PROTEIN KINASE"/>
    <property type="match status" value="1"/>
</dbReference>
<evidence type="ECO:0000256" key="4">
    <source>
        <dbReference type="ARBA" id="ARBA00022679"/>
    </source>
</evidence>
<dbReference type="CDD" id="cd00156">
    <property type="entry name" value="REC"/>
    <property type="match status" value="1"/>
</dbReference>
<keyword evidence="11" id="KW-1185">Reference proteome</keyword>
<dbReference type="Gene3D" id="3.30.565.10">
    <property type="entry name" value="Histidine kinase-like ATPase, C-terminal domain"/>
    <property type="match status" value="1"/>
</dbReference>
<dbReference type="InterPro" id="IPR036097">
    <property type="entry name" value="HisK_dim/P_sf"/>
</dbReference>
<evidence type="ECO:0000259" key="8">
    <source>
        <dbReference type="PROSITE" id="PS50109"/>
    </source>
</evidence>
<evidence type="ECO:0000259" key="9">
    <source>
        <dbReference type="PROSITE" id="PS50110"/>
    </source>
</evidence>
<evidence type="ECO:0000256" key="5">
    <source>
        <dbReference type="ARBA" id="ARBA00022777"/>
    </source>
</evidence>